<feature type="domain" description="Zinc knuckle CX2CX4HX4C" evidence="2">
    <location>
        <begin position="134"/>
        <end position="180"/>
    </location>
</feature>
<dbReference type="KEGG" id="jre:109020129"/>
<dbReference type="RefSeq" id="XP_018858085.2">
    <property type="nucleotide sequence ID" value="XM_019002540.2"/>
</dbReference>
<gene>
    <name evidence="4" type="primary">LOC109020129</name>
</gene>
<dbReference type="Pfam" id="PF14111">
    <property type="entry name" value="DUF4283"/>
    <property type="match status" value="1"/>
</dbReference>
<evidence type="ECO:0000313" key="3">
    <source>
        <dbReference type="Proteomes" id="UP000235220"/>
    </source>
</evidence>
<dbReference type="PANTHER" id="PTHR31286">
    <property type="entry name" value="GLYCINE-RICH CELL WALL STRUCTURAL PROTEIN 1.8-LIKE"/>
    <property type="match status" value="1"/>
</dbReference>
<feature type="domain" description="DUF4283" evidence="1">
    <location>
        <begin position="7"/>
        <end position="67"/>
    </location>
</feature>
<keyword evidence="3" id="KW-1185">Reference proteome</keyword>
<evidence type="ECO:0000259" key="1">
    <source>
        <dbReference type="Pfam" id="PF14111"/>
    </source>
</evidence>
<dbReference type="GeneID" id="109020129"/>
<dbReference type="AlphaFoldDB" id="A0A2I4HPL5"/>
<proteinExistence type="predicted"/>
<reference evidence="4" key="1">
    <citation type="submission" date="2025-08" db="UniProtKB">
        <authorList>
            <consortium name="RefSeq"/>
        </authorList>
    </citation>
    <scope>IDENTIFICATION</scope>
    <source>
        <tissue evidence="4">Leaves</tissue>
    </source>
</reference>
<dbReference type="OrthoDB" id="1938170at2759"/>
<dbReference type="PANTHER" id="PTHR31286:SF62">
    <property type="entry name" value="ZINC FINGER, CCHC-TYPE-LIKE PROTEIN"/>
    <property type="match status" value="1"/>
</dbReference>
<name>A0A2I4HPL5_JUGRE</name>
<sequence length="235" mass="26780">MLVLADKEANTGALRNTLSRVWQIEGKAVFKEVGRNKFLVECKKVEDKKRIMKGRPWSFDKNLVCLQDCEGFRSWMDMRFKKEPFWIQCHDLPFAGMNYNTSVNLCKGVREVLMVDTDSSGLCWGSFLRVKVLLDITKPLARGRQLSLDESKSWIPFKYERLPNFCYHCGMIKHAMGICESLDRGKTSMEGFSQQYGPWLRANPKASLTGNSQDRKVLGHGGRPGSVSREEDGGD</sequence>
<evidence type="ECO:0000259" key="2">
    <source>
        <dbReference type="Pfam" id="PF14392"/>
    </source>
</evidence>
<dbReference type="Gramene" id="Jr10_14810_p1">
    <property type="protein sequence ID" value="cds.Jr10_14810_p1"/>
    <property type="gene ID" value="Jr10_14810"/>
</dbReference>
<dbReference type="InterPro" id="IPR025558">
    <property type="entry name" value="DUF4283"/>
</dbReference>
<accession>A0A2I4HPL5</accession>
<organism evidence="3 4">
    <name type="scientific">Juglans regia</name>
    <name type="common">English walnut</name>
    <dbReference type="NCBI Taxonomy" id="51240"/>
    <lineage>
        <taxon>Eukaryota</taxon>
        <taxon>Viridiplantae</taxon>
        <taxon>Streptophyta</taxon>
        <taxon>Embryophyta</taxon>
        <taxon>Tracheophyta</taxon>
        <taxon>Spermatophyta</taxon>
        <taxon>Magnoliopsida</taxon>
        <taxon>eudicotyledons</taxon>
        <taxon>Gunneridae</taxon>
        <taxon>Pentapetalae</taxon>
        <taxon>rosids</taxon>
        <taxon>fabids</taxon>
        <taxon>Fagales</taxon>
        <taxon>Juglandaceae</taxon>
        <taxon>Juglans</taxon>
    </lineage>
</organism>
<protein>
    <submittedName>
        <fullName evidence="4">Uncharacterized protein LOC109020129</fullName>
    </submittedName>
</protein>
<dbReference type="InterPro" id="IPR040256">
    <property type="entry name" value="At4g02000-like"/>
</dbReference>
<dbReference type="Proteomes" id="UP000235220">
    <property type="component" value="Chromosome 10"/>
</dbReference>
<dbReference type="InterPro" id="IPR025836">
    <property type="entry name" value="Zn_knuckle_CX2CX4HX4C"/>
</dbReference>
<evidence type="ECO:0000313" key="4">
    <source>
        <dbReference type="RefSeq" id="XP_018858085.2"/>
    </source>
</evidence>
<dbReference type="Pfam" id="PF14392">
    <property type="entry name" value="zf-CCHC_4"/>
    <property type="match status" value="1"/>
</dbReference>